<comment type="subcellular location">
    <subcellularLocation>
        <location evidence="1">Endomembrane system</location>
        <topology evidence="1">Multi-pass membrane protein</topology>
    </subcellularLocation>
</comment>
<feature type="transmembrane region" description="Helical" evidence="5">
    <location>
        <begin position="41"/>
        <end position="63"/>
    </location>
</feature>
<dbReference type="Proteomes" id="UP000230833">
    <property type="component" value="Unassembled WGS sequence"/>
</dbReference>
<keyword evidence="3 5" id="KW-1133">Transmembrane helix</keyword>
<evidence type="ECO:0000313" key="7">
    <source>
        <dbReference type="Proteomes" id="UP000230833"/>
    </source>
</evidence>
<dbReference type="EMBL" id="PCYL01000029">
    <property type="protein sequence ID" value="PIR46723.1"/>
    <property type="molecule type" value="Genomic_DNA"/>
</dbReference>
<feature type="transmembrane region" description="Helical" evidence="5">
    <location>
        <begin position="12"/>
        <end position="35"/>
    </location>
</feature>
<dbReference type="GO" id="GO:0012505">
    <property type="term" value="C:endomembrane system"/>
    <property type="evidence" value="ECO:0007669"/>
    <property type="project" value="UniProtKB-SubCell"/>
</dbReference>
<organism evidence="6 7">
    <name type="scientific">Candidatus Vogelbacteria bacterium CG10_big_fil_rev_8_21_14_0_10_45_14</name>
    <dbReference type="NCBI Taxonomy" id="1975042"/>
    <lineage>
        <taxon>Bacteria</taxon>
        <taxon>Candidatus Vogeliibacteriota</taxon>
    </lineage>
</organism>
<proteinExistence type="predicted"/>
<dbReference type="GO" id="GO:0030026">
    <property type="term" value="P:intracellular manganese ion homeostasis"/>
    <property type="evidence" value="ECO:0007669"/>
    <property type="project" value="InterPro"/>
</dbReference>
<comment type="caution">
    <text evidence="6">The sequence shown here is derived from an EMBL/GenBank/DDBJ whole genome shotgun (WGS) entry which is preliminary data.</text>
</comment>
<name>A0A2H0RJQ5_9BACT</name>
<reference evidence="6 7" key="1">
    <citation type="submission" date="2017-09" db="EMBL/GenBank/DDBJ databases">
        <title>Depth-based differentiation of microbial function through sediment-hosted aquifers and enrichment of novel symbionts in the deep terrestrial subsurface.</title>
        <authorList>
            <person name="Probst A.J."/>
            <person name="Ladd B."/>
            <person name="Jarett J.K."/>
            <person name="Geller-Mcgrath D.E."/>
            <person name="Sieber C.M."/>
            <person name="Emerson J.B."/>
            <person name="Anantharaman K."/>
            <person name="Thomas B.C."/>
            <person name="Malmstrom R."/>
            <person name="Stieglmeier M."/>
            <person name="Klingl A."/>
            <person name="Woyke T."/>
            <person name="Ryan C.M."/>
            <person name="Banfield J.F."/>
        </authorList>
    </citation>
    <scope>NUCLEOTIDE SEQUENCE [LARGE SCALE GENOMIC DNA]</scope>
    <source>
        <strain evidence="6">CG10_big_fil_rev_8_21_14_0_10_45_14</strain>
    </source>
</reference>
<keyword evidence="4 5" id="KW-0472">Membrane</keyword>
<evidence type="ECO:0000256" key="2">
    <source>
        <dbReference type="ARBA" id="ARBA00022692"/>
    </source>
</evidence>
<feature type="transmembrane region" description="Helical" evidence="5">
    <location>
        <begin position="84"/>
        <end position="105"/>
    </location>
</feature>
<sequence>MVKRKQGASYIRNFVFGVEDSLASTAGLLAGVASAGVEGKVIVISGVVLIFVEAFSMGVGSLISENAALEYEKRKESSYRKSALGALIMFLSYILAGFIPLFPYIVFSHDVAFVLSISLSLLTLFVLGAVAARLSGTGILRNALSVLSIGGIAVIVGVLVGFVVK</sequence>
<dbReference type="PANTHER" id="PTHR31851">
    <property type="entry name" value="FE(2+)/MN(2+) TRANSPORTER PCL1"/>
    <property type="match status" value="1"/>
</dbReference>
<evidence type="ECO:0000256" key="3">
    <source>
        <dbReference type="ARBA" id="ARBA00022989"/>
    </source>
</evidence>
<evidence type="ECO:0000256" key="4">
    <source>
        <dbReference type="ARBA" id="ARBA00023136"/>
    </source>
</evidence>
<evidence type="ECO:0000256" key="5">
    <source>
        <dbReference type="SAM" id="Phobius"/>
    </source>
</evidence>
<protein>
    <recommendedName>
        <fullName evidence="8">VIT family protein</fullName>
    </recommendedName>
</protein>
<dbReference type="CDD" id="cd01059">
    <property type="entry name" value="CCC1_like"/>
    <property type="match status" value="1"/>
</dbReference>
<dbReference type="GO" id="GO:0005384">
    <property type="term" value="F:manganese ion transmembrane transporter activity"/>
    <property type="evidence" value="ECO:0007669"/>
    <property type="project" value="InterPro"/>
</dbReference>
<accession>A0A2H0RJQ5</accession>
<dbReference type="InterPro" id="IPR008217">
    <property type="entry name" value="Ccc1_fam"/>
</dbReference>
<evidence type="ECO:0000256" key="1">
    <source>
        <dbReference type="ARBA" id="ARBA00004127"/>
    </source>
</evidence>
<evidence type="ECO:0008006" key="8">
    <source>
        <dbReference type="Google" id="ProtNLM"/>
    </source>
</evidence>
<gene>
    <name evidence="6" type="ORF">COV07_02555</name>
</gene>
<feature type="transmembrane region" description="Helical" evidence="5">
    <location>
        <begin position="144"/>
        <end position="164"/>
    </location>
</feature>
<feature type="transmembrane region" description="Helical" evidence="5">
    <location>
        <begin position="111"/>
        <end position="132"/>
    </location>
</feature>
<keyword evidence="2 5" id="KW-0812">Transmembrane</keyword>
<dbReference type="AlphaFoldDB" id="A0A2H0RJQ5"/>
<dbReference type="Pfam" id="PF01988">
    <property type="entry name" value="VIT1"/>
    <property type="match status" value="2"/>
</dbReference>
<evidence type="ECO:0000313" key="6">
    <source>
        <dbReference type="EMBL" id="PIR46723.1"/>
    </source>
</evidence>